<dbReference type="AlphaFoldDB" id="A0A2H3AX53"/>
<organism evidence="1 2">
    <name type="scientific">Armillaria solidipes</name>
    <dbReference type="NCBI Taxonomy" id="1076256"/>
    <lineage>
        <taxon>Eukaryota</taxon>
        <taxon>Fungi</taxon>
        <taxon>Dikarya</taxon>
        <taxon>Basidiomycota</taxon>
        <taxon>Agaricomycotina</taxon>
        <taxon>Agaricomycetes</taxon>
        <taxon>Agaricomycetidae</taxon>
        <taxon>Agaricales</taxon>
        <taxon>Marasmiineae</taxon>
        <taxon>Physalacriaceae</taxon>
        <taxon>Armillaria</taxon>
    </lineage>
</organism>
<proteinExistence type="predicted"/>
<protein>
    <submittedName>
        <fullName evidence="1">Uncharacterized protein</fullName>
    </submittedName>
</protein>
<gene>
    <name evidence="1" type="ORF">ARMSODRAFT_611012</name>
</gene>
<reference evidence="2" key="1">
    <citation type="journal article" date="2017" name="Nat. Ecol. Evol.">
        <title>Genome expansion and lineage-specific genetic innovations in the forest pathogenic fungi Armillaria.</title>
        <authorList>
            <person name="Sipos G."/>
            <person name="Prasanna A.N."/>
            <person name="Walter M.C."/>
            <person name="O'Connor E."/>
            <person name="Balint B."/>
            <person name="Krizsan K."/>
            <person name="Kiss B."/>
            <person name="Hess J."/>
            <person name="Varga T."/>
            <person name="Slot J."/>
            <person name="Riley R."/>
            <person name="Boka B."/>
            <person name="Rigling D."/>
            <person name="Barry K."/>
            <person name="Lee J."/>
            <person name="Mihaltcheva S."/>
            <person name="LaButti K."/>
            <person name="Lipzen A."/>
            <person name="Waldron R."/>
            <person name="Moloney N.M."/>
            <person name="Sperisen C."/>
            <person name="Kredics L."/>
            <person name="Vagvoelgyi C."/>
            <person name="Patrignani A."/>
            <person name="Fitzpatrick D."/>
            <person name="Nagy I."/>
            <person name="Doyle S."/>
            <person name="Anderson J.B."/>
            <person name="Grigoriev I.V."/>
            <person name="Gueldener U."/>
            <person name="Muensterkoetter M."/>
            <person name="Nagy L.G."/>
        </authorList>
    </citation>
    <scope>NUCLEOTIDE SEQUENCE [LARGE SCALE GENOMIC DNA]</scope>
    <source>
        <strain evidence="2">28-4</strain>
    </source>
</reference>
<evidence type="ECO:0000313" key="2">
    <source>
        <dbReference type="Proteomes" id="UP000218334"/>
    </source>
</evidence>
<accession>A0A2H3AX53</accession>
<dbReference type="EMBL" id="KZ293469">
    <property type="protein sequence ID" value="PBK62100.1"/>
    <property type="molecule type" value="Genomic_DNA"/>
</dbReference>
<sequence>MNGAPSDNSLKMAQLREKLPWDSSWLSRTQLDRWKEIKKGERILSPCYPTAAMLRIDVLAKRSLGDHVNYTHIVKNDCLDREHHEPLQSQRKVAIDYLQGLLHVIAWLEPALSEETDVCHTALPPRDHVASMPQLGA</sequence>
<dbReference type="Proteomes" id="UP000218334">
    <property type="component" value="Unassembled WGS sequence"/>
</dbReference>
<evidence type="ECO:0000313" key="1">
    <source>
        <dbReference type="EMBL" id="PBK62100.1"/>
    </source>
</evidence>
<name>A0A2H3AX53_9AGAR</name>
<keyword evidence="2" id="KW-1185">Reference proteome</keyword>